<organism evidence="1 2">
    <name type="scientific">Meishania litoralis</name>
    <dbReference type="NCBI Taxonomy" id="3434685"/>
    <lineage>
        <taxon>Bacteria</taxon>
        <taxon>Pseudomonadati</taxon>
        <taxon>Bacteroidota</taxon>
        <taxon>Flavobacteriia</taxon>
        <taxon>Flavobacteriales</taxon>
        <taxon>Flavobacteriaceae</taxon>
        <taxon>Meishania</taxon>
    </lineage>
</organism>
<gene>
    <name evidence="1" type="ORF">ACEZ3G_11515</name>
</gene>
<dbReference type="Proteomes" id="UP001595191">
    <property type="component" value="Unassembled WGS sequence"/>
</dbReference>
<protein>
    <submittedName>
        <fullName evidence="1">Carboxypeptidase-like regulatory domain-containing protein</fullName>
    </submittedName>
</protein>
<reference evidence="1" key="1">
    <citation type="submission" date="2024-09" db="EMBL/GenBank/DDBJ databases">
        <authorList>
            <person name="Liu J."/>
        </authorList>
    </citation>
    <scope>NUCLEOTIDE SEQUENCE</scope>
    <source>
        <strain evidence="1">NBU2967</strain>
    </source>
</reference>
<keyword evidence="2" id="KW-1185">Reference proteome</keyword>
<name>A0ACC7LJY7_9FLAO</name>
<accession>A0ACC7LJY7</accession>
<dbReference type="EMBL" id="JBHFPV010000002">
    <property type="protein sequence ID" value="MFH6604108.1"/>
    <property type="molecule type" value="Genomic_DNA"/>
</dbReference>
<evidence type="ECO:0000313" key="2">
    <source>
        <dbReference type="Proteomes" id="UP001595191"/>
    </source>
</evidence>
<sequence length="599" mass="69289">MKKSICSLVFFLFCASVFSQELTKTIFGTISDDYDVLKGVNVIVKGSDIGVTSDNQGKYSIQAKKGDVLVFSRMGMLPIEIKVEDVTRVLNVTMFEKVEELKEVTVAKRKRRTQQYFAREYYRDSSIINSNFGYLSPELVGYELRVVDGKNLNRKARDILDAIAEQLPGFTVRTIRGERFLYVSSYGSLRGEPPVAYELDGHIWKEAPVELDIRKVVRIGVIPPDQSARRYGPDIAPGGMVIINTSDINHGSDEDGNRPFDLARLRGNIYQGDAISGDDIIRNEPNYIKALHRAKDFETAKSIYLDQSKIYGDSYFFTLDMFRIFREEFDELAFSDHILEVYIETFASNPVALKALAYYLQSYADFEGANRLYKEIFIQRPNYAQSYLDLANSYREIDDTKRAASLYARYNYLVTHDFLKKDTLAFGKIMDREFNNLITLNGRDILFKNEVKKSVLEEDFKGTRLVFEWNDSEAEFELQFVNPENHYYTSMHALIANAARIRDEKLLGYSCEEFLIDESLPGTWLVNAKYLGNKKLTPTYMKATRYYDYGRVSQRKETKVYKLGLRNVTKNFLVLRTLQELFRTKNRFDLVNFCYKVKI</sequence>
<proteinExistence type="predicted"/>
<comment type="caution">
    <text evidence="1">The sequence shown here is derived from an EMBL/GenBank/DDBJ whole genome shotgun (WGS) entry which is preliminary data.</text>
</comment>
<evidence type="ECO:0000313" key="1">
    <source>
        <dbReference type="EMBL" id="MFH6604108.1"/>
    </source>
</evidence>